<evidence type="ECO:0000313" key="4">
    <source>
        <dbReference type="Proteomes" id="UP000325081"/>
    </source>
</evidence>
<keyword evidence="4" id="KW-1185">Reference proteome</keyword>
<organism evidence="3 4">
    <name type="scientific">Striga asiatica</name>
    <name type="common">Asiatic witchweed</name>
    <name type="synonym">Buchnera asiatica</name>
    <dbReference type="NCBI Taxonomy" id="4170"/>
    <lineage>
        <taxon>Eukaryota</taxon>
        <taxon>Viridiplantae</taxon>
        <taxon>Streptophyta</taxon>
        <taxon>Embryophyta</taxon>
        <taxon>Tracheophyta</taxon>
        <taxon>Spermatophyta</taxon>
        <taxon>Magnoliopsida</taxon>
        <taxon>eudicotyledons</taxon>
        <taxon>Gunneridae</taxon>
        <taxon>Pentapetalae</taxon>
        <taxon>asterids</taxon>
        <taxon>lamiids</taxon>
        <taxon>Lamiales</taxon>
        <taxon>Orobanchaceae</taxon>
        <taxon>Buchnereae</taxon>
        <taxon>Striga</taxon>
    </lineage>
</organism>
<keyword evidence="2" id="KW-0812">Transmembrane</keyword>
<dbReference type="AlphaFoldDB" id="A0A5A7Q606"/>
<keyword evidence="3" id="KW-0808">Transferase</keyword>
<evidence type="ECO:0000256" key="2">
    <source>
        <dbReference type="SAM" id="Phobius"/>
    </source>
</evidence>
<dbReference type="GO" id="GO:0008168">
    <property type="term" value="F:methyltransferase activity"/>
    <property type="evidence" value="ECO:0007669"/>
    <property type="project" value="UniProtKB-KW"/>
</dbReference>
<evidence type="ECO:0000313" key="3">
    <source>
        <dbReference type="EMBL" id="GER40683.1"/>
    </source>
</evidence>
<gene>
    <name evidence="3" type="ORF">STAS_17366</name>
</gene>
<feature type="transmembrane region" description="Helical" evidence="2">
    <location>
        <begin position="127"/>
        <end position="147"/>
    </location>
</feature>
<proteinExistence type="predicted"/>
<reference evidence="4" key="1">
    <citation type="journal article" date="2019" name="Curr. Biol.">
        <title>Genome Sequence of Striga asiatica Provides Insight into the Evolution of Plant Parasitism.</title>
        <authorList>
            <person name="Yoshida S."/>
            <person name="Kim S."/>
            <person name="Wafula E.K."/>
            <person name="Tanskanen J."/>
            <person name="Kim Y.M."/>
            <person name="Honaas L."/>
            <person name="Yang Z."/>
            <person name="Spallek T."/>
            <person name="Conn C.E."/>
            <person name="Ichihashi Y."/>
            <person name="Cheong K."/>
            <person name="Cui S."/>
            <person name="Der J.P."/>
            <person name="Gundlach H."/>
            <person name="Jiao Y."/>
            <person name="Hori C."/>
            <person name="Ishida J.K."/>
            <person name="Kasahara H."/>
            <person name="Kiba T."/>
            <person name="Kim M.S."/>
            <person name="Koo N."/>
            <person name="Laohavisit A."/>
            <person name="Lee Y.H."/>
            <person name="Lumba S."/>
            <person name="McCourt P."/>
            <person name="Mortimer J.C."/>
            <person name="Mutuku J.M."/>
            <person name="Nomura T."/>
            <person name="Sasaki-Sekimoto Y."/>
            <person name="Seto Y."/>
            <person name="Wang Y."/>
            <person name="Wakatake T."/>
            <person name="Sakakibara H."/>
            <person name="Demura T."/>
            <person name="Yamaguchi S."/>
            <person name="Yoneyama K."/>
            <person name="Manabe R.I."/>
            <person name="Nelson D.C."/>
            <person name="Schulman A.H."/>
            <person name="Timko M.P."/>
            <person name="dePamphilis C.W."/>
            <person name="Choi D."/>
            <person name="Shirasu K."/>
        </authorList>
    </citation>
    <scope>NUCLEOTIDE SEQUENCE [LARGE SCALE GENOMIC DNA]</scope>
    <source>
        <strain evidence="4">cv. UVA1</strain>
    </source>
</reference>
<comment type="caution">
    <text evidence="3">The sequence shown here is derived from an EMBL/GenBank/DDBJ whole genome shotgun (WGS) entry which is preliminary data.</text>
</comment>
<feature type="region of interest" description="Disordered" evidence="1">
    <location>
        <begin position="1"/>
        <end position="35"/>
    </location>
</feature>
<keyword evidence="3" id="KW-0489">Methyltransferase</keyword>
<accession>A0A5A7Q606</accession>
<sequence>MRVFEKLTNRRGGDIASGGQLEGPADVNRSPDPTRVTDELAQADRLRVDQIGQLRAASRVGSGQVAPALHKRQAIRKVKQSSAGEGAVEYGYGPGAAGDSGTSDAGDWAAGIGRAAANRKAAIKRWWTMWVAAALGWAWAINIKNIIKLHFSLKINAKR</sequence>
<evidence type="ECO:0000256" key="1">
    <source>
        <dbReference type="SAM" id="MobiDB-lite"/>
    </source>
</evidence>
<dbReference type="EMBL" id="BKCP01005960">
    <property type="protein sequence ID" value="GER40683.1"/>
    <property type="molecule type" value="Genomic_DNA"/>
</dbReference>
<dbReference type="Proteomes" id="UP000325081">
    <property type="component" value="Unassembled WGS sequence"/>
</dbReference>
<protein>
    <submittedName>
        <fullName evidence="3">Histone-lysine N-methyltransferase</fullName>
    </submittedName>
</protein>
<keyword evidence="2" id="KW-1133">Transmembrane helix</keyword>
<dbReference type="GO" id="GO:0032259">
    <property type="term" value="P:methylation"/>
    <property type="evidence" value="ECO:0007669"/>
    <property type="project" value="UniProtKB-KW"/>
</dbReference>
<feature type="compositionally biased region" description="Basic and acidic residues" evidence="1">
    <location>
        <begin position="1"/>
        <end position="13"/>
    </location>
</feature>
<name>A0A5A7Q606_STRAF</name>
<keyword evidence="2" id="KW-0472">Membrane</keyword>